<accession>A0A8S3GF87</accession>
<proteinExistence type="predicted"/>
<protein>
    <submittedName>
        <fullName evidence="2">Uncharacterized protein</fullName>
    </submittedName>
</protein>
<gene>
    <name evidence="1" type="ORF">BYL167_LOCUS55734</name>
    <name evidence="2" type="ORF">SMN809_LOCUS64507</name>
</gene>
<dbReference type="EMBL" id="CAJOBI010292596">
    <property type="protein sequence ID" value="CAF5160318.1"/>
    <property type="molecule type" value="Genomic_DNA"/>
</dbReference>
<comment type="caution">
    <text evidence="2">The sequence shown here is derived from an EMBL/GenBank/DDBJ whole genome shotgun (WGS) entry which is preliminary data.</text>
</comment>
<dbReference type="AlphaFoldDB" id="A0A8S3GF87"/>
<sequence>MLFCLEFERLVVSFQGPKDWQFAQL</sequence>
<feature type="non-terminal residue" evidence="2">
    <location>
        <position position="1"/>
    </location>
</feature>
<evidence type="ECO:0000313" key="1">
    <source>
        <dbReference type="EMBL" id="CAF5012294.1"/>
    </source>
</evidence>
<dbReference type="EMBL" id="CAJOBH010211470">
    <property type="protein sequence ID" value="CAF5012294.1"/>
    <property type="molecule type" value="Genomic_DNA"/>
</dbReference>
<organism evidence="2 3">
    <name type="scientific">Rotaria magnacalcarata</name>
    <dbReference type="NCBI Taxonomy" id="392030"/>
    <lineage>
        <taxon>Eukaryota</taxon>
        <taxon>Metazoa</taxon>
        <taxon>Spiralia</taxon>
        <taxon>Gnathifera</taxon>
        <taxon>Rotifera</taxon>
        <taxon>Eurotatoria</taxon>
        <taxon>Bdelloidea</taxon>
        <taxon>Philodinida</taxon>
        <taxon>Philodinidae</taxon>
        <taxon>Rotaria</taxon>
    </lineage>
</organism>
<dbReference type="Proteomes" id="UP000681967">
    <property type="component" value="Unassembled WGS sequence"/>
</dbReference>
<evidence type="ECO:0000313" key="3">
    <source>
        <dbReference type="Proteomes" id="UP000676336"/>
    </source>
</evidence>
<dbReference type="Proteomes" id="UP000676336">
    <property type="component" value="Unassembled WGS sequence"/>
</dbReference>
<evidence type="ECO:0000313" key="2">
    <source>
        <dbReference type="EMBL" id="CAF5160318.1"/>
    </source>
</evidence>
<reference evidence="2" key="1">
    <citation type="submission" date="2021-02" db="EMBL/GenBank/DDBJ databases">
        <authorList>
            <person name="Nowell W R."/>
        </authorList>
    </citation>
    <scope>NUCLEOTIDE SEQUENCE</scope>
</reference>
<name>A0A8S3GF87_9BILA</name>